<protein>
    <submittedName>
        <fullName evidence="1">Uncharacterized protein</fullName>
    </submittedName>
</protein>
<sequence>MTWHANHQTKEESMCHPSDIEAWRHYHRTYPNFAAESHYVRLGLCMDGFAPYGQYGRTYSYWPVILTSYNLPPEMCMSYEYMFLTMVIHGLANPVVST</sequence>
<evidence type="ECO:0000313" key="1">
    <source>
        <dbReference type="EMBL" id="KAL0325435.1"/>
    </source>
</evidence>
<dbReference type="EMBL" id="JACGWJ010000023">
    <property type="protein sequence ID" value="KAL0325435.1"/>
    <property type="molecule type" value="Genomic_DNA"/>
</dbReference>
<reference evidence="1" key="2">
    <citation type="journal article" date="2024" name="Plant">
        <title>Genomic evolution and insights into agronomic trait innovations of Sesamum species.</title>
        <authorList>
            <person name="Miao H."/>
            <person name="Wang L."/>
            <person name="Qu L."/>
            <person name="Liu H."/>
            <person name="Sun Y."/>
            <person name="Le M."/>
            <person name="Wang Q."/>
            <person name="Wei S."/>
            <person name="Zheng Y."/>
            <person name="Lin W."/>
            <person name="Duan Y."/>
            <person name="Cao H."/>
            <person name="Xiong S."/>
            <person name="Wang X."/>
            <person name="Wei L."/>
            <person name="Li C."/>
            <person name="Ma Q."/>
            <person name="Ju M."/>
            <person name="Zhao R."/>
            <person name="Li G."/>
            <person name="Mu C."/>
            <person name="Tian Q."/>
            <person name="Mei H."/>
            <person name="Zhang T."/>
            <person name="Gao T."/>
            <person name="Zhang H."/>
        </authorList>
    </citation>
    <scope>NUCLEOTIDE SEQUENCE</scope>
    <source>
        <strain evidence="1">G02</strain>
    </source>
</reference>
<reference evidence="1" key="1">
    <citation type="submission" date="2020-06" db="EMBL/GenBank/DDBJ databases">
        <authorList>
            <person name="Li T."/>
            <person name="Hu X."/>
            <person name="Zhang T."/>
            <person name="Song X."/>
            <person name="Zhang H."/>
            <person name="Dai N."/>
            <person name="Sheng W."/>
            <person name="Hou X."/>
            <person name="Wei L."/>
        </authorList>
    </citation>
    <scope>NUCLEOTIDE SEQUENCE</scope>
    <source>
        <strain evidence="1">G02</strain>
        <tissue evidence="1">Leaf</tissue>
    </source>
</reference>
<accession>A0AAW2M4I4</accession>
<dbReference type="AlphaFoldDB" id="A0AAW2M4I4"/>
<gene>
    <name evidence="1" type="ORF">Sradi_5112800</name>
</gene>
<organism evidence="1">
    <name type="scientific">Sesamum radiatum</name>
    <name type="common">Black benniseed</name>
    <dbReference type="NCBI Taxonomy" id="300843"/>
    <lineage>
        <taxon>Eukaryota</taxon>
        <taxon>Viridiplantae</taxon>
        <taxon>Streptophyta</taxon>
        <taxon>Embryophyta</taxon>
        <taxon>Tracheophyta</taxon>
        <taxon>Spermatophyta</taxon>
        <taxon>Magnoliopsida</taxon>
        <taxon>eudicotyledons</taxon>
        <taxon>Gunneridae</taxon>
        <taxon>Pentapetalae</taxon>
        <taxon>asterids</taxon>
        <taxon>lamiids</taxon>
        <taxon>Lamiales</taxon>
        <taxon>Pedaliaceae</taxon>
        <taxon>Sesamum</taxon>
    </lineage>
</organism>
<name>A0AAW2M4I4_SESRA</name>
<proteinExistence type="predicted"/>
<dbReference type="InterPro" id="IPR004242">
    <property type="entry name" value="Transposase_21"/>
</dbReference>
<comment type="caution">
    <text evidence="1">The sequence shown here is derived from an EMBL/GenBank/DDBJ whole genome shotgun (WGS) entry which is preliminary data.</text>
</comment>
<dbReference type="Pfam" id="PF02992">
    <property type="entry name" value="Transposase_21"/>
    <property type="match status" value="1"/>
</dbReference>